<dbReference type="PANTHER" id="PTHR43401:SF2">
    <property type="entry name" value="L-THREONINE 3-DEHYDROGENASE"/>
    <property type="match status" value="1"/>
</dbReference>
<dbReference type="SUPFAM" id="SSF50129">
    <property type="entry name" value="GroES-like"/>
    <property type="match status" value="1"/>
</dbReference>
<dbReference type="InterPro" id="IPR050129">
    <property type="entry name" value="Zn_alcohol_dh"/>
</dbReference>
<dbReference type="SUPFAM" id="SSF51735">
    <property type="entry name" value="NAD(P)-binding Rossmann-fold domains"/>
    <property type="match status" value="1"/>
</dbReference>
<dbReference type="GO" id="GO:0008270">
    <property type="term" value="F:zinc ion binding"/>
    <property type="evidence" value="ECO:0007669"/>
    <property type="project" value="InterPro"/>
</dbReference>
<keyword evidence="1 4" id="KW-0479">Metal-binding</keyword>
<dbReference type="Gene3D" id="3.40.50.720">
    <property type="entry name" value="NAD(P)-binding Rossmann-like Domain"/>
    <property type="match status" value="1"/>
</dbReference>
<dbReference type="PANTHER" id="PTHR43401">
    <property type="entry name" value="L-THREONINE 3-DEHYDROGENASE"/>
    <property type="match status" value="1"/>
</dbReference>
<dbReference type="InterPro" id="IPR002328">
    <property type="entry name" value="ADH_Zn_CS"/>
</dbReference>
<dbReference type="GO" id="GO:0016491">
    <property type="term" value="F:oxidoreductase activity"/>
    <property type="evidence" value="ECO:0007669"/>
    <property type="project" value="UniProtKB-KW"/>
</dbReference>
<dbReference type="InterPro" id="IPR013149">
    <property type="entry name" value="ADH-like_C"/>
</dbReference>
<organism evidence="6 7">
    <name type="scientific">Aerophobetes bacterium</name>
    <dbReference type="NCBI Taxonomy" id="2030807"/>
    <lineage>
        <taxon>Bacteria</taxon>
        <taxon>Candidatus Aerophobota</taxon>
    </lineage>
</organism>
<keyword evidence="2 4" id="KW-0862">Zinc</keyword>
<dbReference type="Pfam" id="PF08240">
    <property type="entry name" value="ADH_N"/>
    <property type="match status" value="1"/>
</dbReference>
<evidence type="ECO:0000259" key="5">
    <source>
        <dbReference type="SMART" id="SM00829"/>
    </source>
</evidence>
<dbReference type="Gene3D" id="3.90.180.10">
    <property type="entry name" value="Medium-chain alcohol dehydrogenases, catalytic domain"/>
    <property type="match status" value="1"/>
</dbReference>
<evidence type="ECO:0000256" key="2">
    <source>
        <dbReference type="ARBA" id="ARBA00022833"/>
    </source>
</evidence>
<dbReference type="Proteomes" id="UP000279422">
    <property type="component" value="Unassembled WGS sequence"/>
</dbReference>
<protein>
    <recommendedName>
        <fullName evidence="5">Enoyl reductase (ER) domain-containing protein</fullName>
    </recommendedName>
</protein>
<comment type="similarity">
    <text evidence="4">Belongs to the zinc-containing alcohol dehydrogenase family.</text>
</comment>
<evidence type="ECO:0000256" key="4">
    <source>
        <dbReference type="RuleBase" id="RU361277"/>
    </source>
</evidence>
<proteinExistence type="inferred from homology"/>
<evidence type="ECO:0000313" key="6">
    <source>
        <dbReference type="EMBL" id="RLE10718.1"/>
    </source>
</evidence>
<name>A0A497E5Y5_UNCAE</name>
<comment type="cofactor">
    <cofactor evidence="4">
        <name>Zn(2+)</name>
        <dbReference type="ChEBI" id="CHEBI:29105"/>
    </cofactor>
</comment>
<dbReference type="EMBL" id="QMPZ01000003">
    <property type="protein sequence ID" value="RLE10718.1"/>
    <property type="molecule type" value="Genomic_DNA"/>
</dbReference>
<dbReference type="CDD" id="cd08234">
    <property type="entry name" value="threonine_DH_like"/>
    <property type="match status" value="1"/>
</dbReference>
<dbReference type="InterPro" id="IPR036291">
    <property type="entry name" value="NAD(P)-bd_dom_sf"/>
</dbReference>
<dbReference type="InterPro" id="IPR011032">
    <property type="entry name" value="GroES-like_sf"/>
</dbReference>
<comment type="caution">
    <text evidence="6">The sequence shown here is derived from an EMBL/GenBank/DDBJ whole genome shotgun (WGS) entry which is preliminary data.</text>
</comment>
<gene>
    <name evidence="6" type="ORF">DRJ00_00565</name>
</gene>
<accession>A0A497E5Y5</accession>
<dbReference type="Pfam" id="PF00107">
    <property type="entry name" value="ADH_zinc_N"/>
    <property type="match status" value="1"/>
</dbReference>
<dbReference type="PROSITE" id="PS00059">
    <property type="entry name" value="ADH_ZINC"/>
    <property type="match status" value="1"/>
</dbReference>
<evidence type="ECO:0000256" key="1">
    <source>
        <dbReference type="ARBA" id="ARBA00022723"/>
    </source>
</evidence>
<keyword evidence="3" id="KW-0560">Oxidoreductase</keyword>
<feature type="domain" description="Enoyl reductase (ER)" evidence="5">
    <location>
        <begin position="20"/>
        <end position="345"/>
    </location>
</feature>
<dbReference type="InterPro" id="IPR013154">
    <property type="entry name" value="ADH-like_N"/>
</dbReference>
<dbReference type="SMART" id="SM00829">
    <property type="entry name" value="PKS_ER"/>
    <property type="match status" value="1"/>
</dbReference>
<dbReference type="AlphaFoldDB" id="A0A497E5Y5"/>
<sequence>MQKVSLKRKKVKAIVFEEKGRWGLKDVPVPKVGVDEVLIKVDSCGICGTDVHIYEGVFPANFPLIPGHEFAGVVEEVGEGVKDFKIGDRVTVNPNLACEKCRYCRKGQQHLCLLPTRLGVTTDGGFAEYVKAKEVVVYHLPEKLDLELASFAEPLSCCIHGVDLAQIKTGNSVVILGAGPIGLLILQLVRISGADRVVITDTIEKRRKLALQLGANLALDPSQADVEREIENFLRGKAEVVMECVGTLQTEEQSLKLVEPGGTVIWFGVADPKTRVRINPFYIYENEITIKGSFVNPYTMERAIRLLAEGRIRAHELITHRFGLDKFGEAIRAYREDADRVKILIKP</sequence>
<evidence type="ECO:0000313" key="7">
    <source>
        <dbReference type="Proteomes" id="UP000279422"/>
    </source>
</evidence>
<dbReference type="InterPro" id="IPR020843">
    <property type="entry name" value="ER"/>
</dbReference>
<reference evidence="6 7" key="1">
    <citation type="submission" date="2018-06" db="EMBL/GenBank/DDBJ databases">
        <title>Extensive metabolic versatility and redundancy in microbially diverse, dynamic hydrothermal sediments.</title>
        <authorList>
            <person name="Dombrowski N."/>
            <person name="Teske A."/>
            <person name="Baker B.J."/>
        </authorList>
    </citation>
    <scope>NUCLEOTIDE SEQUENCE [LARGE SCALE GENOMIC DNA]</scope>
    <source>
        <strain evidence="6">B47_G16</strain>
    </source>
</reference>
<evidence type="ECO:0000256" key="3">
    <source>
        <dbReference type="ARBA" id="ARBA00023002"/>
    </source>
</evidence>